<dbReference type="Proteomes" id="UP000683360">
    <property type="component" value="Unassembled WGS sequence"/>
</dbReference>
<keyword evidence="3 5" id="KW-0863">Zinc-finger</keyword>
<dbReference type="InterPro" id="IPR017907">
    <property type="entry name" value="Znf_RING_CS"/>
</dbReference>
<dbReference type="PANTHER" id="PTHR12306">
    <property type="entry name" value="CELL DEATH ACTIVATOR CIDE"/>
    <property type="match status" value="1"/>
</dbReference>
<keyword evidence="11" id="KW-1185">Reference proteome</keyword>
<evidence type="ECO:0000259" key="8">
    <source>
        <dbReference type="PROSITE" id="PS50089"/>
    </source>
</evidence>
<evidence type="ECO:0000256" key="4">
    <source>
        <dbReference type="ARBA" id="ARBA00022833"/>
    </source>
</evidence>
<keyword evidence="4" id="KW-0862">Zinc</keyword>
<organism evidence="10 11">
    <name type="scientific">Mytilus edulis</name>
    <name type="common">Blue mussel</name>
    <dbReference type="NCBI Taxonomy" id="6550"/>
    <lineage>
        <taxon>Eukaryota</taxon>
        <taxon>Metazoa</taxon>
        <taxon>Spiralia</taxon>
        <taxon>Lophotrochozoa</taxon>
        <taxon>Mollusca</taxon>
        <taxon>Bivalvia</taxon>
        <taxon>Autobranchia</taxon>
        <taxon>Pteriomorphia</taxon>
        <taxon>Mytilida</taxon>
        <taxon>Mytiloidea</taxon>
        <taxon>Mytilidae</taxon>
        <taxon>Mytilinae</taxon>
        <taxon>Mytilus</taxon>
    </lineage>
</organism>
<keyword evidence="2" id="KW-0479">Metal-binding</keyword>
<dbReference type="PROSITE" id="PS50089">
    <property type="entry name" value="ZF_RING_2"/>
    <property type="match status" value="1"/>
</dbReference>
<sequence length="412" mass="46201">MSNLFGQDGRLKSQIPLKVYSSNRRTRKLLGADSYNQLIIKCREKFNLHDYEEDNIKVVLYDDGMEVDSDSFLFLDPNTSIMILQGNEIWSPPLPPLNDVANSNQATASTSSENPNPQQLLSFIENLKVAKKKSCKLLIILVTSVSESRNSSKKSKMPQFVSVSTGWMHYDYADRKFKQVRSSTTQQLPRSDLTIPSSSNYGETLKIMENLYFHHGKNFRGRVSSMVTQLGNSHGEEIPNFTNIFEYGVRCSTQKSRIYLLTRKKIADVFCVTDSSSADEGNDPGLVASTSSSPYTVNAGRCSPTAMTPQNQMQTSWTNFNNSPQSQMDTRTPQTQTATWTDSIMHVPAGTPTVLVPVDRRCSICCDRERNAVIVPCIHTFCLECALQIEGMGQDCPQCRGTIEDVKEMFLD</sequence>
<gene>
    <name evidence="10" type="ORF">MEDL_36703</name>
</gene>
<protein>
    <recommendedName>
        <fullName evidence="12">RING-type domain-containing protein</fullName>
    </recommendedName>
</protein>
<evidence type="ECO:0000313" key="10">
    <source>
        <dbReference type="EMBL" id="CAG2223402.1"/>
    </source>
</evidence>
<evidence type="ECO:0000256" key="7">
    <source>
        <dbReference type="SAM" id="MobiDB-lite"/>
    </source>
</evidence>
<evidence type="ECO:0000259" key="9">
    <source>
        <dbReference type="PROSITE" id="PS51135"/>
    </source>
</evidence>
<dbReference type="SMART" id="SM00184">
    <property type="entry name" value="RING"/>
    <property type="match status" value="1"/>
</dbReference>
<dbReference type="Pfam" id="PF02017">
    <property type="entry name" value="CIDE-N"/>
    <property type="match status" value="1"/>
</dbReference>
<dbReference type="Gene3D" id="3.10.20.10">
    <property type="match status" value="1"/>
</dbReference>
<dbReference type="CDD" id="cd16449">
    <property type="entry name" value="RING-HC"/>
    <property type="match status" value="1"/>
</dbReference>
<keyword evidence="1 6" id="KW-0053">Apoptosis</keyword>
<dbReference type="InterPro" id="IPR013083">
    <property type="entry name" value="Znf_RING/FYVE/PHD"/>
</dbReference>
<dbReference type="GO" id="GO:0042981">
    <property type="term" value="P:regulation of apoptotic process"/>
    <property type="evidence" value="ECO:0007669"/>
    <property type="project" value="TreeGrafter"/>
</dbReference>
<evidence type="ECO:0000256" key="1">
    <source>
        <dbReference type="ARBA" id="ARBA00022703"/>
    </source>
</evidence>
<dbReference type="EMBL" id="CAJPWZ010001787">
    <property type="protein sequence ID" value="CAG2223402.1"/>
    <property type="molecule type" value="Genomic_DNA"/>
</dbReference>
<dbReference type="InterPro" id="IPR001841">
    <property type="entry name" value="Znf_RING"/>
</dbReference>
<comment type="caution">
    <text evidence="10">The sequence shown here is derived from an EMBL/GenBank/DDBJ whole genome shotgun (WGS) entry which is preliminary data.</text>
</comment>
<proteinExistence type="predicted"/>
<dbReference type="Gene3D" id="3.30.40.10">
    <property type="entry name" value="Zinc/RING finger domain, C3HC4 (zinc finger)"/>
    <property type="match status" value="1"/>
</dbReference>
<evidence type="ECO:0000256" key="6">
    <source>
        <dbReference type="PROSITE-ProRule" id="PRU00447"/>
    </source>
</evidence>
<evidence type="ECO:0000256" key="2">
    <source>
        <dbReference type="ARBA" id="ARBA00022723"/>
    </source>
</evidence>
<dbReference type="GO" id="GO:0006915">
    <property type="term" value="P:apoptotic process"/>
    <property type="evidence" value="ECO:0007669"/>
    <property type="project" value="UniProtKB-UniRule"/>
</dbReference>
<dbReference type="SMART" id="SM00266">
    <property type="entry name" value="CAD"/>
    <property type="match status" value="1"/>
</dbReference>
<reference evidence="10" key="1">
    <citation type="submission" date="2021-03" db="EMBL/GenBank/DDBJ databases">
        <authorList>
            <person name="Bekaert M."/>
        </authorList>
    </citation>
    <scope>NUCLEOTIDE SEQUENCE</scope>
</reference>
<dbReference type="SUPFAM" id="SSF54277">
    <property type="entry name" value="CAD &amp; PB1 domains"/>
    <property type="match status" value="1"/>
</dbReference>
<feature type="domain" description="RING-type" evidence="8">
    <location>
        <begin position="362"/>
        <end position="400"/>
    </location>
</feature>
<dbReference type="PROSITE" id="PS00518">
    <property type="entry name" value="ZF_RING_1"/>
    <property type="match status" value="1"/>
</dbReference>
<feature type="domain" description="CIDE-N" evidence="9">
    <location>
        <begin position="13"/>
        <end position="92"/>
    </location>
</feature>
<evidence type="ECO:0000256" key="3">
    <source>
        <dbReference type="ARBA" id="ARBA00022771"/>
    </source>
</evidence>
<evidence type="ECO:0000256" key="5">
    <source>
        <dbReference type="PROSITE-ProRule" id="PRU00175"/>
    </source>
</evidence>
<feature type="region of interest" description="Disordered" evidence="7">
    <location>
        <begin position="95"/>
        <end position="116"/>
    </location>
</feature>
<dbReference type="PANTHER" id="PTHR12306:SF15">
    <property type="entry name" value="DNAATION FACTOR-RELATED PROTEIN 1, ISOFORM B-RELATED"/>
    <property type="match status" value="1"/>
</dbReference>
<dbReference type="Pfam" id="PF13920">
    <property type="entry name" value="zf-C3HC4_3"/>
    <property type="match status" value="1"/>
</dbReference>
<accession>A0A8S3SYP7</accession>
<evidence type="ECO:0008006" key="12">
    <source>
        <dbReference type="Google" id="ProtNLM"/>
    </source>
</evidence>
<name>A0A8S3SYP7_MYTED</name>
<feature type="compositionally biased region" description="Low complexity" evidence="7">
    <location>
        <begin position="101"/>
        <end position="112"/>
    </location>
</feature>
<dbReference type="OrthoDB" id="6091638at2759"/>
<dbReference type="GO" id="GO:0008270">
    <property type="term" value="F:zinc ion binding"/>
    <property type="evidence" value="ECO:0007669"/>
    <property type="project" value="UniProtKB-KW"/>
</dbReference>
<dbReference type="InterPro" id="IPR003508">
    <property type="entry name" value="CIDE-N_dom"/>
</dbReference>
<dbReference type="SUPFAM" id="SSF57850">
    <property type="entry name" value="RING/U-box"/>
    <property type="match status" value="1"/>
</dbReference>
<dbReference type="AlphaFoldDB" id="A0A8S3SYP7"/>
<dbReference type="PROSITE" id="PS51135">
    <property type="entry name" value="CIDE_N"/>
    <property type="match status" value="1"/>
</dbReference>
<evidence type="ECO:0000313" key="11">
    <source>
        <dbReference type="Proteomes" id="UP000683360"/>
    </source>
</evidence>